<evidence type="ECO:0000256" key="7">
    <source>
        <dbReference type="SAM" id="Phobius"/>
    </source>
</evidence>
<evidence type="ECO:0000256" key="2">
    <source>
        <dbReference type="ARBA" id="ARBA00022801"/>
    </source>
</evidence>
<proteinExistence type="inferred from homology"/>
<keyword evidence="6" id="KW-0393">Immunoglobulin domain</keyword>
<dbReference type="GeneID" id="114847513"/>
<organism evidence="10 11">
    <name type="scientific">Betta splendens</name>
    <name type="common">Siamese fighting fish</name>
    <dbReference type="NCBI Taxonomy" id="158456"/>
    <lineage>
        <taxon>Eukaryota</taxon>
        <taxon>Metazoa</taxon>
        <taxon>Chordata</taxon>
        <taxon>Craniata</taxon>
        <taxon>Vertebrata</taxon>
        <taxon>Euteleostomi</taxon>
        <taxon>Actinopterygii</taxon>
        <taxon>Neopterygii</taxon>
        <taxon>Teleostei</taxon>
        <taxon>Neoteleostei</taxon>
        <taxon>Acanthomorphata</taxon>
        <taxon>Anabantaria</taxon>
        <taxon>Anabantiformes</taxon>
        <taxon>Anabantoidei</taxon>
        <taxon>Osphronemidae</taxon>
        <taxon>Betta</taxon>
    </lineage>
</organism>
<keyword evidence="7" id="KW-0472">Membrane</keyword>
<dbReference type="GO" id="GO:0007165">
    <property type="term" value="P:signal transduction"/>
    <property type="evidence" value="ECO:0007669"/>
    <property type="project" value="InterPro"/>
</dbReference>
<dbReference type="SMART" id="SM00255">
    <property type="entry name" value="TIR"/>
    <property type="match status" value="1"/>
</dbReference>
<sequence>MWLRSRFTCHYANHVLSRTEPALSSGRRVQSGLPDLLICFSFADPSVEMETYHVSAGHMFLLKCLIPGAHPNVTWGRGGRHNLNLPTGVEVREGLLWFLPVQTAHEGNYTCEKWSTKGLLQMTVQVSVSNRECPDASETVSIPHGVSGSLPCKQTEIFQLGNTTNIRWMQECQPVQPLSVDNKGLMRLPAVSETHVGKYTCLVDLSVDGREYTAARSIQLTVNNDMVATEPQVVLPHNQVIKVEVGMPLELICEALIGHSEDVNTVMYWTVNMEFIEEYNGLTESWEFLQVQGRVYSRSVLFIPEVHPHFLNVPIQCHTRNSVGQSVGVVTLHEADRTVLYITVALCLTGPLALLALGAVFFLCKVDLVLAHRKLLRHFPKKQALDGKLYDGYVSFLSPNTQRSAEAATFALRILPEELEKKHGYSLYIRGRDDCPGEAVHDSIAAAIHQCHRLIIILSPEAKNPTDAHTAEETLPTTCDDQTQMCYEQKVGLYSALTQNDPQVILVEIDGPVDYSRLPESLRYIRRKQGALKFRTDSTRAQRLSQLCSNRNFWKSLRYHMPSVPTGRRTIV</sequence>
<dbReference type="KEGG" id="bspl:114847513"/>
<dbReference type="SUPFAM" id="SSF48726">
    <property type="entry name" value="Immunoglobulin"/>
    <property type="match status" value="1"/>
</dbReference>
<keyword evidence="10" id="KW-1185">Reference proteome</keyword>
<keyword evidence="2" id="KW-0378">Hydrolase</keyword>
<keyword evidence="5" id="KW-0325">Glycoprotein</keyword>
<dbReference type="PRINTS" id="PR01537">
    <property type="entry name" value="INTRLKN1R1F"/>
</dbReference>
<comment type="similarity">
    <text evidence="1">Belongs to the interleukin-1 receptor family.</text>
</comment>
<dbReference type="CDD" id="cd00096">
    <property type="entry name" value="Ig"/>
    <property type="match status" value="1"/>
</dbReference>
<dbReference type="PROSITE" id="PS50835">
    <property type="entry name" value="IG_LIKE"/>
    <property type="match status" value="2"/>
</dbReference>
<dbReference type="AlphaFoldDB" id="A0A6P7LGJ9"/>
<dbReference type="GO" id="GO:0016787">
    <property type="term" value="F:hydrolase activity"/>
    <property type="evidence" value="ECO:0007669"/>
    <property type="project" value="UniProtKB-KW"/>
</dbReference>
<dbReference type="InterPro" id="IPR036179">
    <property type="entry name" value="Ig-like_dom_sf"/>
</dbReference>
<evidence type="ECO:0000256" key="4">
    <source>
        <dbReference type="ARBA" id="ARBA00023157"/>
    </source>
</evidence>
<evidence type="ECO:0000256" key="5">
    <source>
        <dbReference type="ARBA" id="ARBA00023180"/>
    </source>
</evidence>
<dbReference type="InterPro" id="IPR035897">
    <property type="entry name" value="Toll_tir_struct_dom_sf"/>
</dbReference>
<feature type="domain" description="TIR" evidence="8">
    <location>
        <begin position="388"/>
        <end position="561"/>
    </location>
</feature>
<dbReference type="SMART" id="SM00409">
    <property type="entry name" value="IG"/>
    <property type="match status" value="2"/>
</dbReference>
<dbReference type="Proteomes" id="UP000515150">
    <property type="component" value="Chromosome 21"/>
</dbReference>
<evidence type="ECO:0000313" key="11">
    <source>
        <dbReference type="RefSeq" id="XP_028993173.1"/>
    </source>
</evidence>
<dbReference type="FunCoup" id="A0A6P7LGJ9">
    <property type="interactions" value="170"/>
</dbReference>
<accession>A0A6P7LGJ9</accession>
<dbReference type="InterPro" id="IPR000157">
    <property type="entry name" value="TIR_dom"/>
</dbReference>
<dbReference type="Gene3D" id="3.40.50.10140">
    <property type="entry name" value="Toll/interleukin-1 receptor homology (TIR) domain"/>
    <property type="match status" value="1"/>
</dbReference>
<feature type="domain" description="Ig-like" evidence="9">
    <location>
        <begin position="45"/>
        <end position="127"/>
    </location>
</feature>
<evidence type="ECO:0000313" key="10">
    <source>
        <dbReference type="Proteomes" id="UP000515150"/>
    </source>
</evidence>
<keyword evidence="3" id="KW-0520">NAD</keyword>
<dbReference type="SUPFAM" id="SSF52200">
    <property type="entry name" value="Toll/Interleukin receptor TIR domain"/>
    <property type="match status" value="1"/>
</dbReference>
<evidence type="ECO:0000259" key="9">
    <source>
        <dbReference type="PROSITE" id="PS50835"/>
    </source>
</evidence>
<dbReference type="PANTHER" id="PTHR11890:SF26">
    <property type="entry name" value="INTERLEUKIN-1 RECEPTOR TYPE 1"/>
    <property type="match status" value="1"/>
</dbReference>
<gene>
    <name evidence="11" type="primary">LOC114847513</name>
</gene>
<dbReference type="PROSITE" id="PS50104">
    <property type="entry name" value="TIR"/>
    <property type="match status" value="1"/>
</dbReference>
<dbReference type="Gene3D" id="2.60.40.10">
    <property type="entry name" value="Immunoglobulins"/>
    <property type="match status" value="3"/>
</dbReference>
<dbReference type="InterPro" id="IPR013783">
    <property type="entry name" value="Ig-like_fold"/>
</dbReference>
<dbReference type="Pfam" id="PF01582">
    <property type="entry name" value="TIR"/>
    <property type="match status" value="1"/>
</dbReference>
<dbReference type="InterPro" id="IPR015621">
    <property type="entry name" value="IL-1_rcpt_fam"/>
</dbReference>
<dbReference type="PANTHER" id="PTHR11890">
    <property type="entry name" value="INTERLEUKIN-1 RECEPTOR FAMILY MEMBER"/>
    <property type="match status" value="1"/>
</dbReference>
<keyword evidence="4" id="KW-1015">Disulfide bond</keyword>
<dbReference type="InterPro" id="IPR007110">
    <property type="entry name" value="Ig-like_dom"/>
</dbReference>
<evidence type="ECO:0000256" key="1">
    <source>
        <dbReference type="ARBA" id="ARBA00009752"/>
    </source>
</evidence>
<protein>
    <submittedName>
        <fullName evidence="11">Interleukin-1 receptor type 1-like isoform X1</fullName>
    </submittedName>
</protein>
<keyword evidence="7" id="KW-0812">Transmembrane</keyword>
<dbReference type="OrthoDB" id="9940746at2759"/>
<feature type="domain" description="Ig-like" evidence="9">
    <location>
        <begin position="134"/>
        <end position="219"/>
    </location>
</feature>
<keyword evidence="7" id="KW-1133">Transmembrane helix</keyword>
<dbReference type="InterPro" id="IPR003599">
    <property type="entry name" value="Ig_sub"/>
</dbReference>
<evidence type="ECO:0000256" key="6">
    <source>
        <dbReference type="ARBA" id="ARBA00023319"/>
    </source>
</evidence>
<dbReference type="RefSeq" id="XP_028993173.1">
    <property type="nucleotide sequence ID" value="XM_029137340.3"/>
</dbReference>
<evidence type="ECO:0000256" key="3">
    <source>
        <dbReference type="ARBA" id="ARBA00023027"/>
    </source>
</evidence>
<dbReference type="InParanoid" id="A0A6P7LGJ9"/>
<evidence type="ECO:0000259" key="8">
    <source>
        <dbReference type="PROSITE" id="PS50104"/>
    </source>
</evidence>
<feature type="transmembrane region" description="Helical" evidence="7">
    <location>
        <begin position="339"/>
        <end position="364"/>
    </location>
</feature>
<reference evidence="11" key="1">
    <citation type="submission" date="2025-08" db="UniProtKB">
        <authorList>
            <consortium name="RefSeq"/>
        </authorList>
    </citation>
    <scope>IDENTIFICATION</scope>
</reference>
<name>A0A6P7LGJ9_BETSP</name>